<evidence type="ECO:0000256" key="3">
    <source>
        <dbReference type="SAM" id="MobiDB-lite"/>
    </source>
</evidence>
<dbReference type="SUPFAM" id="SSF158639">
    <property type="entry name" value="ENT-like"/>
    <property type="match status" value="1"/>
</dbReference>
<evidence type="ECO:0000313" key="5">
    <source>
        <dbReference type="EMBL" id="KCW79773.1"/>
    </source>
</evidence>
<dbReference type="InterPro" id="IPR014002">
    <property type="entry name" value="Agenet_dom_plant"/>
</dbReference>
<dbReference type="Gene3D" id="1.10.1240.40">
    <property type="entry name" value="ENT domain"/>
    <property type="match status" value="1"/>
</dbReference>
<dbReference type="FunCoup" id="A0A059CMU0">
    <property type="interactions" value="707"/>
</dbReference>
<evidence type="ECO:0000256" key="2">
    <source>
        <dbReference type="ARBA" id="ARBA00023242"/>
    </source>
</evidence>
<dbReference type="OrthoDB" id="663550at2759"/>
<dbReference type="Pfam" id="PF03735">
    <property type="entry name" value="ENT"/>
    <property type="match status" value="1"/>
</dbReference>
<dbReference type="InterPro" id="IPR036142">
    <property type="entry name" value="ENT_dom-like_sf"/>
</dbReference>
<feature type="domain" description="ENT" evidence="4">
    <location>
        <begin position="357"/>
        <end position="418"/>
    </location>
</feature>
<dbReference type="OMA" id="QTGCCQT"/>
<keyword evidence="2" id="KW-0539">Nucleus</keyword>
<dbReference type="SMART" id="SM00743">
    <property type="entry name" value="Agenet"/>
    <property type="match status" value="2"/>
</dbReference>
<evidence type="ECO:0000259" key="4">
    <source>
        <dbReference type="PROSITE" id="PS51138"/>
    </source>
</evidence>
<name>A0A059CMU0_EUCGR</name>
<dbReference type="eggNOG" id="KOG4675">
    <property type="taxonomic scope" value="Eukaryota"/>
</dbReference>
<feature type="region of interest" description="Disordered" evidence="3">
    <location>
        <begin position="159"/>
        <end position="179"/>
    </location>
</feature>
<dbReference type="Gramene" id="KCW79773">
    <property type="protein sequence ID" value="KCW79773"/>
    <property type="gene ID" value="EUGRSUZ_C01115"/>
</dbReference>
<dbReference type="InterPro" id="IPR008395">
    <property type="entry name" value="Agenet-like_dom"/>
</dbReference>
<accession>A0A059CMU0</accession>
<dbReference type="EMBL" id="KK198755">
    <property type="protein sequence ID" value="KCW79773.1"/>
    <property type="molecule type" value="Genomic_DNA"/>
</dbReference>
<dbReference type="GO" id="GO:0005634">
    <property type="term" value="C:nucleus"/>
    <property type="evidence" value="ECO:0007669"/>
    <property type="project" value="UniProtKB-SubCell"/>
</dbReference>
<dbReference type="InParanoid" id="A0A059CMU0"/>
<evidence type="ECO:0000256" key="1">
    <source>
        <dbReference type="ARBA" id="ARBA00004123"/>
    </source>
</evidence>
<sequence length="418" mass="46688">MVVKMGYKKGTRVEVLNIKELPSGSWRSAEIISGNGCNYMVRYYNYKGAAVKNTLERVSSKAIRPCPPLLDISSNWVPGDVVEVFDSFSWKVATVLRALGKNYYLVRLLGASQQLRVMSSDIRARQSWQHGTWTLIRQDSAIFREGKCKEMPLLRCDKNPNLPGKKEHATRKLSQKNNLSTAENGENWQDYCVNRHISMKRPWLNGSIVPEATSEAFRSCKVNDKEGRFPNVTAAKTPTLLKQVDAAAIRRDTSDQETLKLSFRRRINGFTEVDAKRIKLTDADGCAFASRAESSHNNNEECSVGSCSISGNDSHICPHDISASPVEFVSACIGDAQSTCHGEHEGGSNLPLPKENLEDEIHKLELQAYRCTMEALHASGPLSWEQEALVTNLRISLHISNDEHLTELKKLVSTDHSI</sequence>
<comment type="subcellular location">
    <subcellularLocation>
        <location evidence="1">Nucleus</location>
    </subcellularLocation>
</comment>
<proteinExistence type="predicted"/>
<dbReference type="InterPro" id="IPR005491">
    <property type="entry name" value="ENT_dom"/>
</dbReference>
<dbReference type="KEGG" id="egr:104436647"/>
<dbReference type="STRING" id="71139.A0A059CMU0"/>
<dbReference type="PROSITE" id="PS51138">
    <property type="entry name" value="ENT"/>
    <property type="match status" value="1"/>
</dbReference>
<dbReference type="Pfam" id="PF05641">
    <property type="entry name" value="Agenet"/>
    <property type="match status" value="1"/>
</dbReference>
<gene>
    <name evidence="5" type="ORF">EUGRSUZ_C01115</name>
</gene>
<reference evidence="5" key="1">
    <citation type="submission" date="2013-07" db="EMBL/GenBank/DDBJ databases">
        <title>The genome of Eucalyptus grandis.</title>
        <authorList>
            <person name="Schmutz J."/>
            <person name="Hayes R."/>
            <person name="Myburg A."/>
            <person name="Tuskan G."/>
            <person name="Grattapaglia D."/>
            <person name="Rokhsar D.S."/>
        </authorList>
    </citation>
    <scope>NUCLEOTIDE SEQUENCE</scope>
    <source>
        <tissue evidence="5">Leaf extractions</tissue>
    </source>
</reference>
<protein>
    <recommendedName>
        <fullName evidence="4">ENT domain-containing protein</fullName>
    </recommendedName>
</protein>
<organism evidence="5">
    <name type="scientific">Eucalyptus grandis</name>
    <name type="common">Flooded gum</name>
    <dbReference type="NCBI Taxonomy" id="71139"/>
    <lineage>
        <taxon>Eukaryota</taxon>
        <taxon>Viridiplantae</taxon>
        <taxon>Streptophyta</taxon>
        <taxon>Embryophyta</taxon>
        <taxon>Tracheophyta</taxon>
        <taxon>Spermatophyta</taxon>
        <taxon>Magnoliopsida</taxon>
        <taxon>eudicotyledons</taxon>
        <taxon>Gunneridae</taxon>
        <taxon>Pentapetalae</taxon>
        <taxon>rosids</taxon>
        <taxon>malvids</taxon>
        <taxon>Myrtales</taxon>
        <taxon>Myrtaceae</taxon>
        <taxon>Myrtoideae</taxon>
        <taxon>Eucalypteae</taxon>
        <taxon>Eucalyptus</taxon>
    </lineage>
</organism>
<dbReference type="PANTHER" id="PTHR31917">
    <property type="entry name" value="AGENET DOMAIN-CONTAINING PROTEIN-RELATED"/>
    <property type="match status" value="1"/>
</dbReference>
<dbReference type="PANTHER" id="PTHR31917:SF5">
    <property type="entry name" value="OS02G0204500 PROTEIN"/>
    <property type="match status" value="1"/>
</dbReference>
<dbReference type="AlphaFoldDB" id="A0A059CMU0"/>
<dbReference type="SMART" id="SM01191">
    <property type="entry name" value="ENT"/>
    <property type="match status" value="1"/>
</dbReference>